<accession>A0A976M570</accession>
<keyword evidence="3" id="KW-0378">Hydrolase</keyword>
<dbReference type="GO" id="GO:0005829">
    <property type="term" value="C:cytosol"/>
    <property type="evidence" value="ECO:0007669"/>
    <property type="project" value="TreeGrafter"/>
</dbReference>
<evidence type="ECO:0000256" key="1">
    <source>
        <dbReference type="SAM" id="MobiDB-lite"/>
    </source>
</evidence>
<dbReference type="PROSITE" id="PS50235">
    <property type="entry name" value="USP_3"/>
    <property type="match status" value="1"/>
</dbReference>
<feature type="region of interest" description="Disordered" evidence="1">
    <location>
        <begin position="1193"/>
        <end position="1216"/>
    </location>
</feature>
<sequence length="1539" mass="171735">MFDGPDDFGDRGFKKQLFSSVITDTTGYTSDNHNADNSFGYGSDTTGFMPEKTSKLWNHINSRPYTMDSRTHFNESNTLVNEPSRLYNLTRVKIDEDQDKIEAISDVFSEHDDGLNRMPTLNRPGTNTFGISANRTSDTTTKTGGFTNQMMSNVSMSSTMGAGMPTGMPSNATMQHTDSNDTEPNLNEDQFHNPNLGYPDPSISYMESGYISDNYMDSSIEPNQMVENANKPQSDLHSITTSDSVKHPPANVVNNPLIDNLHTQNTSANVAPSSLFPQVNSMHITSMETIYGSDRGANAYSSNAPNLNKNTNVNIANTAEGGMGGLLDNNPFESNIINAINRNSIQQGAHMAGNQMGGNQIPVGASHLGDVMMGSGNPYNTSSGFNRPTANEGHNRVGNAGLYGRSGASMGHSTYVRPSNMPPNMLGHGRGFNAHSINYQGNMISYTNYLDYNPFSVFSLNSNTMATNPQAKMSDNELKKLKSIILNNSHGEETMVKYFTEAICITNSPTMSQIIKFLVALISENHKIRQFVVRLLLCALSFHPEEFVNAFKVEYLTVLFTPQIEDSIGVHFLKLLLSYKSTFHSMTEVNTNVPVSLNSEGYLVYPPVEGASTSSSVAGGSDVPSNAFEGGVTRVMPHRAHGNRPDLIGSLEDYKDGKLETLYMLKILADRNKVTTVFDLSNSTLREQLCLIWYEMPNTIPNVNVIEVLLHWINSKEELETKNYPFLLLEKIRDLNQFPRGHILLLSQFFLFTLKHRANIHHHLEYLITLVSSRPSEDVLNYTMNSRLIGVASPGQGSRLHAEHRAGRTASNRMMGSRYESNMYSDMMDDPADDVLGSILFKLIFTFNEKDLLDLWCLLCVVPWRVTSPTSAFSNLFSTTLITILKVTSLGSSGGAGNVYGSAGYNNYDSGHMDYGSGYGGYGGSLGYDYREGGYMGNSGFRPDVKVRLDILENCLRIALARCSCPVNSLNSLLQTTLLLNPSCMTMNGPENPGNEGDMAFNTENIVISCLKKNGMILNSLCTFLWKCHFLWTRIKEGVNIEIVIVVTELYKILSNYTTTKPLDMNHEYNLDSNKIYSFFSTHSGHGLWSKITNFIPQINLDHYVEHFSRQTSYGDHSYMNRGAATWENRGTNMTNFPFTEREPHLEYLGVTQHNYGIPGSNKMGATGASAIHWGNGHLDSWRSQDFSYAQGDVSANRTGRNQTPTTRSNKMDYAGDRDMETLGPVKQQVIGLKNLGNSCYMNSLLQSLYHTRLFVHNLLLTYNNPALLQNLNGDRGAMNLTMYATRSPMLTALANLFVKMRSTTKRSVSPKNIFKLFSDNLSKSQQDVTEAIRFISEALDPDLELWKSVFAGLVIRRIKCMRCDTVSDNEETMYDFSLALNKAKTVQQMIDNFCTVETLSGENKYFCLVCNKDVKAKMWNEIASPPSHLIIILNRNMWSSNEAHKLLKRVKINSELVVTGFHYKLYGSIIHAGDSTESGHYYYVGCDSEDVSEWHKIDDSNVTKLDRFAIDDISRDSNTHVPYVLYYRCIQAPLTPLN</sequence>
<dbReference type="InterPro" id="IPR050164">
    <property type="entry name" value="Peptidase_C19"/>
</dbReference>
<dbReference type="OrthoDB" id="286820at2759"/>
<dbReference type="GO" id="GO:0016579">
    <property type="term" value="P:protein deubiquitination"/>
    <property type="evidence" value="ECO:0007669"/>
    <property type="project" value="InterPro"/>
</dbReference>
<dbReference type="Gene3D" id="3.90.70.10">
    <property type="entry name" value="Cysteine proteinases"/>
    <property type="match status" value="1"/>
</dbReference>
<evidence type="ECO:0000259" key="2">
    <source>
        <dbReference type="PROSITE" id="PS50235"/>
    </source>
</evidence>
<feature type="compositionally biased region" description="Polar residues" evidence="1">
    <location>
        <begin position="123"/>
        <end position="135"/>
    </location>
</feature>
<feature type="compositionally biased region" description="Low complexity" evidence="1">
    <location>
        <begin position="136"/>
        <end position="147"/>
    </location>
</feature>
<protein>
    <submittedName>
        <fullName evidence="3">Ubiquitin carboxyl-terminal hydrolase</fullName>
        <ecNumber evidence="3">3.4.19.12</ecNumber>
    </submittedName>
</protein>
<dbReference type="InterPro" id="IPR038765">
    <property type="entry name" value="Papain-like_cys_pep_sf"/>
</dbReference>
<dbReference type="PANTHER" id="PTHR24006">
    <property type="entry name" value="UBIQUITIN CARBOXYL-TERMINAL HYDROLASE"/>
    <property type="match status" value="1"/>
</dbReference>
<dbReference type="Pfam" id="PF00443">
    <property type="entry name" value="UCH"/>
    <property type="match status" value="1"/>
</dbReference>
<dbReference type="InterPro" id="IPR001394">
    <property type="entry name" value="Peptidase_C19_UCH"/>
</dbReference>
<proteinExistence type="predicted"/>
<organism evidence="3 4">
    <name type="scientific">Theileria orientalis</name>
    <dbReference type="NCBI Taxonomy" id="68886"/>
    <lineage>
        <taxon>Eukaryota</taxon>
        <taxon>Sar</taxon>
        <taxon>Alveolata</taxon>
        <taxon>Apicomplexa</taxon>
        <taxon>Aconoidasida</taxon>
        <taxon>Piroplasmida</taxon>
        <taxon>Theileriidae</taxon>
        <taxon>Theileria</taxon>
    </lineage>
</organism>
<dbReference type="EMBL" id="CP056066">
    <property type="protein sequence ID" value="UKJ88689.2"/>
    <property type="molecule type" value="Genomic_DNA"/>
</dbReference>
<reference evidence="3" key="1">
    <citation type="submission" date="2022-07" db="EMBL/GenBank/DDBJ databases">
        <title>Evaluation of T. orientalis genome assembly methods using nanopore sequencing and analysis of variation between genomes.</title>
        <authorList>
            <person name="Yam J."/>
            <person name="Micallef M.L."/>
            <person name="Liu M."/>
            <person name="Djordjevic S.P."/>
            <person name="Bogema D.R."/>
            <person name="Jenkins C."/>
        </authorList>
    </citation>
    <scope>NUCLEOTIDE SEQUENCE</scope>
    <source>
        <strain evidence="3">Fish Creek</strain>
    </source>
</reference>
<dbReference type="GO" id="GO:0004843">
    <property type="term" value="F:cysteine-type deubiquitinase activity"/>
    <property type="evidence" value="ECO:0007669"/>
    <property type="project" value="UniProtKB-EC"/>
</dbReference>
<dbReference type="Proteomes" id="UP000244803">
    <property type="component" value="Chromosome 3"/>
</dbReference>
<dbReference type="GO" id="GO:0005634">
    <property type="term" value="C:nucleus"/>
    <property type="evidence" value="ECO:0007669"/>
    <property type="project" value="TreeGrafter"/>
</dbReference>
<dbReference type="EC" id="3.4.19.12" evidence="3"/>
<gene>
    <name evidence="3" type="ORF">MACJ_001933</name>
</gene>
<feature type="compositionally biased region" description="Polar residues" evidence="1">
    <location>
        <begin position="1193"/>
        <end position="1209"/>
    </location>
</feature>
<dbReference type="SUPFAM" id="SSF54001">
    <property type="entry name" value="Cysteine proteinases"/>
    <property type="match status" value="1"/>
</dbReference>
<evidence type="ECO:0000313" key="3">
    <source>
        <dbReference type="EMBL" id="UKJ88689.2"/>
    </source>
</evidence>
<dbReference type="PROSITE" id="PS00972">
    <property type="entry name" value="USP_1"/>
    <property type="match status" value="1"/>
</dbReference>
<feature type="region of interest" description="Disordered" evidence="1">
    <location>
        <begin position="115"/>
        <end position="149"/>
    </location>
</feature>
<evidence type="ECO:0000313" key="4">
    <source>
        <dbReference type="Proteomes" id="UP000244803"/>
    </source>
</evidence>
<dbReference type="InterPro" id="IPR028889">
    <property type="entry name" value="USP"/>
</dbReference>
<feature type="domain" description="USP" evidence="2">
    <location>
        <begin position="1231"/>
        <end position="1531"/>
    </location>
</feature>
<name>A0A976M570_THEOR</name>
<dbReference type="InterPro" id="IPR018200">
    <property type="entry name" value="USP_CS"/>
</dbReference>